<keyword evidence="2" id="KW-1185">Reference proteome</keyword>
<proteinExistence type="predicted"/>
<evidence type="ECO:0000313" key="1">
    <source>
        <dbReference type="EMBL" id="KHG06076.1"/>
    </source>
</evidence>
<gene>
    <name evidence="1" type="ORF">F383_32125</name>
</gene>
<evidence type="ECO:0000313" key="2">
    <source>
        <dbReference type="Proteomes" id="UP000032142"/>
    </source>
</evidence>
<accession>A0A0B0N4F8</accession>
<dbReference type="EMBL" id="JRRC01443156">
    <property type="protein sequence ID" value="KHG06076.1"/>
    <property type="molecule type" value="Genomic_DNA"/>
</dbReference>
<dbReference type="AlphaFoldDB" id="A0A0B0N4F8"/>
<reference evidence="2" key="1">
    <citation type="submission" date="2014-09" db="EMBL/GenBank/DDBJ databases">
        <authorList>
            <person name="Mudge J."/>
            <person name="Ramaraj T."/>
            <person name="Lindquist I.E."/>
            <person name="Bharti A.K."/>
            <person name="Sundararajan A."/>
            <person name="Cameron C.T."/>
            <person name="Woodward J.E."/>
            <person name="May G.D."/>
            <person name="Brubaker C."/>
            <person name="Broadhvest J."/>
            <person name="Wilkins T.A."/>
        </authorList>
    </citation>
    <scope>NUCLEOTIDE SEQUENCE</scope>
    <source>
        <strain evidence="2">cv. AKA8401</strain>
    </source>
</reference>
<name>A0A0B0N4F8_GOSAR</name>
<dbReference type="Proteomes" id="UP000032142">
    <property type="component" value="Unassembled WGS sequence"/>
</dbReference>
<protein>
    <submittedName>
        <fullName evidence="1">Protein rhsC</fullName>
    </submittedName>
</protein>
<comment type="caution">
    <text evidence="1">The sequence shown here is derived from an EMBL/GenBank/DDBJ whole genome shotgun (WGS) entry which is preliminary data.</text>
</comment>
<organism evidence="1 2">
    <name type="scientific">Gossypium arboreum</name>
    <name type="common">Tree cotton</name>
    <name type="synonym">Gossypium nanking</name>
    <dbReference type="NCBI Taxonomy" id="29729"/>
    <lineage>
        <taxon>Eukaryota</taxon>
        <taxon>Viridiplantae</taxon>
        <taxon>Streptophyta</taxon>
        <taxon>Embryophyta</taxon>
        <taxon>Tracheophyta</taxon>
        <taxon>Spermatophyta</taxon>
        <taxon>Magnoliopsida</taxon>
        <taxon>eudicotyledons</taxon>
        <taxon>Gunneridae</taxon>
        <taxon>Pentapetalae</taxon>
        <taxon>rosids</taxon>
        <taxon>malvids</taxon>
        <taxon>Malvales</taxon>
        <taxon>Malvaceae</taxon>
        <taxon>Malvoideae</taxon>
        <taxon>Gossypium</taxon>
    </lineage>
</organism>
<sequence>MYVNMILESSYELGDRQQSLSHYRLASGRVSLIAETHARVFGCVDKKLAKIKPFLLPFTSINLDTFAHDQDF</sequence>